<protein>
    <submittedName>
        <fullName evidence="2">FemAB family PEP-CTERM system-associated protein</fullName>
    </submittedName>
</protein>
<dbReference type="InterPro" id="IPR016181">
    <property type="entry name" value="Acyl_CoA_acyltransferase"/>
</dbReference>
<gene>
    <name evidence="2" type="ORF">KHU32_13935</name>
</gene>
<dbReference type="InterPro" id="IPR050644">
    <property type="entry name" value="PG_Glycine_Bridge_Synth"/>
</dbReference>
<dbReference type="NCBIfam" id="TIGR03019">
    <property type="entry name" value="pepcterm_femAB"/>
    <property type="match status" value="1"/>
</dbReference>
<dbReference type="Proteomes" id="UP000766336">
    <property type="component" value="Unassembled WGS sequence"/>
</dbReference>
<dbReference type="PANTHER" id="PTHR36174">
    <property type="entry name" value="LIPID II:GLYCINE GLYCYLTRANSFERASE"/>
    <property type="match status" value="1"/>
</dbReference>
<organism evidence="2 3">
    <name type="scientific">Roseococcus pinisoli</name>
    <dbReference type="NCBI Taxonomy" id="2835040"/>
    <lineage>
        <taxon>Bacteria</taxon>
        <taxon>Pseudomonadati</taxon>
        <taxon>Pseudomonadota</taxon>
        <taxon>Alphaproteobacteria</taxon>
        <taxon>Acetobacterales</taxon>
        <taxon>Roseomonadaceae</taxon>
        <taxon>Roseococcus</taxon>
    </lineage>
</organism>
<dbReference type="Pfam" id="PF13480">
    <property type="entry name" value="Acetyltransf_6"/>
    <property type="match status" value="1"/>
</dbReference>
<feature type="domain" description="BioF2-like acetyltransferase" evidence="1">
    <location>
        <begin position="174"/>
        <end position="306"/>
    </location>
</feature>
<accession>A0ABS5QGI2</accession>
<dbReference type="EMBL" id="JAHCDA010000002">
    <property type="protein sequence ID" value="MBS7812047.1"/>
    <property type="molecule type" value="Genomic_DNA"/>
</dbReference>
<keyword evidence="3" id="KW-1185">Reference proteome</keyword>
<dbReference type="InterPro" id="IPR038740">
    <property type="entry name" value="BioF2-like_GNAT_dom"/>
</dbReference>
<comment type="caution">
    <text evidence="2">The sequence shown here is derived from an EMBL/GenBank/DDBJ whole genome shotgun (WGS) entry which is preliminary data.</text>
</comment>
<sequence length="364" mass="40769">MGAEAKIQPALPTRASRPVRVLPLDDHSVAGTEDAWESFVRATPEATFFHRPAWRRVIEQAFGHATHYAFAEQDGAITGILPLARMRTRLFGDALISTPFCVYGGPVATTPEAAQALEDHARALMRETGVPLLEFRRRDQADVGWPERPPLHYTFRRAITGEAEADMKAIPRKQRAMVRKGIQNGLTSVSNSDTDVLHQVYAEMVHALGTPVFPRRYFRLLAEAFPEAHDVTTVLHEGRPVASVLNFHFRDEVLPYYGGGGRAARGLAANDFLYWEVMRRAGAERGARLFDFGRSKSGTGAFDFKRNWGFTPEPLHYCYQLREGAKLTENNPSNPKYKMMIAAWRRLPIRLANALGPFIVRGLG</sequence>
<dbReference type="SUPFAM" id="SSF55729">
    <property type="entry name" value="Acyl-CoA N-acyltransferases (Nat)"/>
    <property type="match status" value="2"/>
</dbReference>
<evidence type="ECO:0000313" key="3">
    <source>
        <dbReference type="Proteomes" id="UP000766336"/>
    </source>
</evidence>
<dbReference type="Gene3D" id="3.40.630.30">
    <property type="match status" value="1"/>
</dbReference>
<name>A0ABS5QGI2_9PROT</name>
<evidence type="ECO:0000313" key="2">
    <source>
        <dbReference type="EMBL" id="MBS7812047.1"/>
    </source>
</evidence>
<reference evidence="2 3" key="1">
    <citation type="submission" date="2021-05" db="EMBL/GenBank/DDBJ databases">
        <title>Roseococcus sp. XZZS9, whole genome shotgun sequencing project.</title>
        <authorList>
            <person name="Zhao G."/>
            <person name="Shen L."/>
        </authorList>
    </citation>
    <scope>NUCLEOTIDE SEQUENCE [LARGE SCALE GENOMIC DNA]</scope>
    <source>
        <strain evidence="2 3">XZZS9</strain>
    </source>
</reference>
<dbReference type="InterPro" id="IPR017469">
    <property type="entry name" value="PEP-CTERM_FemAB-rel"/>
</dbReference>
<dbReference type="PANTHER" id="PTHR36174:SF1">
    <property type="entry name" value="LIPID II:GLYCINE GLYCYLTRANSFERASE"/>
    <property type="match status" value="1"/>
</dbReference>
<proteinExistence type="predicted"/>
<evidence type="ECO:0000259" key="1">
    <source>
        <dbReference type="Pfam" id="PF13480"/>
    </source>
</evidence>
<dbReference type="RefSeq" id="WP_213670683.1">
    <property type="nucleotide sequence ID" value="NZ_JAHCDA010000002.1"/>
</dbReference>